<keyword evidence="1" id="KW-0472">Membrane</keyword>
<dbReference type="AlphaFoldDB" id="A0A370BC94"/>
<reference evidence="2 3" key="1">
    <citation type="submission" date="2018-07" db="EMBL/GenBank/DDBJ databases">
        <title>Streptomyces species from bats.</title>
        <authorList>
            <person name="Dunlap C."/>
        </authorList>
    </citation>
    <scope>NUCLEOTIDE SEQUENCE [LARGE SCALE GENOMIC DNA]</scope>
    <source>
        <strain evidence="2 3">AC230</strain>
    </source>
</reference>
<accession>A0A370BC94</accession>
<keyword evidence="1" id="KW-0812">Transmembrane</keyword>
<evidence type="ECO:0000313" key="2">
    <source>
        <dbReference type="EMBL" id="RDG39417.1"/>
    </source>
</evidence>
<feature type="transmembrane region" description="Helical" evidence="1">
    <location>
        <begin position="37"/>
        <end position="58"/>
    </location>
</feature>
<feature type="transmembrane region" description="Helical" evidence="1">
    <location>
        <begin position="67"/>
        <end position="84"/>
    </location>
</feature>
<dbReference type="RefSeq" id="WP_114622220.1">
    <property type="nucleotide sequence ID" value="NZ_QQNA01000021.1"/>
</dbReference>
<protein>
    <submittedName>
        <fullName evidence="2">Uncharacterized protein</fullName>
    </submittedName>
</protein>
<evidence type="ECO:0000256" key="1">
    <source>
        <dbReference type="SAM" id="Phobius"/>
    </source>
</evidence>
<sequence length="92" mass="9067">MARLFPGATTAADTLTHVAHGAAFAASSAHDGATPAALLVLIAVLVSLLAAAAAVFVARAAGTSRPLALSWAAATFATSLPLVFEVMDHLGA</sequence>
<evidence type="ECO:0000313" key="3">
    <source>
        <dbReference type="Proteomes" id="UP000253741"/>
    </source>
</evidence>
<dbReference type="Proteomes" id="UP000253741">
    <property type="component" value="Unassembled WGS sequence"/>
</dbReference>
<organism evidence="2 3">
    <name type="scientific">Streptomyces corynorhini</name>
    <dbReference type="NCBI Taxonomy" id="2282652"/>
    <lineage>
        <taxon>Bacteria</taxon>
        <taxon>Bacillati</taxon>
        <taxon>Actinomycetota</taxon>
        <taxon>Actinomycetes</taxon>
        <taxon>Kitasatosporales</taxon>
        <taxon>Streptomycetaceae</taxon>
        <taxon>Streptomyces</taxon>
    </lineage>
</organism>
<keyword evidence="1" id="KW-1133">Transmembrane helix</keyword>
<keyword evidence="3" id="KW-1185">Reference proteome</keyword>
<comment type="caution">
    <text evidence="2">The sequence shown here is derived from an EMBL/GenBank/DDBJ whole genome shotgun (WGS) entry which is preliminary data.</text>
</comment>
<dbReference type="EMBL" id="QQNA01000021">
    <property type="protein sequence ID" value="RDG39417.1"/>
    <property type="molecule type" value="Genomic_DNA"/>
</dbReference>
<name>A0A370BC94_9ACTN</name>
<proteinExistence type="predicted"/>
<gene>
    <name evidence="2" type="ORF">DVH02_03750</name>
</gene>